<dbReference type="Gene3D" id="1.20.1250.20">
    <property type="entry name" value="MFS general substrate transporter like domains"/>
    <property type="match status" value="2"/>
</dbReference>
<feature type="transmembrane region" description="Helical" evidence="6">
    <location>
        <begin position="373"/>
        <end position="393"/>
    </location>
</feature>
<dbReference type="STRING" id="1891675.B1H58_13515"/>
<dbReference type="PANTHER" id="PTHR43124">
    <property type="entry name" value="PURINE EFFLUX PUMP PBUE"/>
    <property type="match status" value="1"/>
</dbReference>
<dbReference type="CDD" id="cd17324">
    <property type="entry name" value="MFS_NepI_like"/>
    <property type="match status" value="1"/>
</dbReference>
<feature type="transmembrane region" description="Helical" evidence="6">
    <location>
        <begin position="282"/>
        <end position="302"/>
    </location>
</feature>
<feature type="transmembrane region" description="Helical" evidence="6">
    <location>
        <begin position="308"/>
        <end position="332"/>
    </location>
</feature>
<dbReference type="GO" id="GO:0022857">
    <property type="term" value="F:transmembrane transporter activity"/>
    <property type="evidence" value="ECO:0007669"/>
    <property type="project" value="InterPro"/>
</dbReference>
<dbReference type="EMBL" id="CP019706">
    <property type="protein sequence ID" value="ARJ42941.1"/>
    <property type="molecule type" value="Genomic_DNA"/>
</dbReference>
<evidence type="ECO:0000313" key="9">
    <source>
        <dbReference type="Proteomes" id="UP000192900"/>
    </source>
</evidence>
<keyword evidence="2" id="KW-1003">Cell membrane</keyword>
<dbReference type="InterPro" id="IPR050189">
    <property type="entry name" value="MFS_Efflux_Transporters"/>
</dbReference>
<dbReference type="InterPro" id="IPR020846">
    <property type="entry name" value="MFS_dom"/>
</dbReference>
<dbReference type="AlphaFoldDB" id="A0A1W6B785"/>
<dbReference type="SUPFAM" id="SSF103473">
    <property type="entry name" value="MFS general substrate transporter"/>
    <property type="match status" value="1"/>
</dbReference>
<organism evidence="8 9">
    <name type="scientific">Pantoea alhagi</name>
    <dbReference type="NCBI Taxonomy" id="1891675"/>
    <lineage>
        <taxon>Bacteria</taxon>
        <taxon>Pseudomonadati</taxon>
        <taxon>Pseudomonadota</taxon>
        <taxon>Gammaproteobacteria</taxon>
        <taxon>Enterobacterales</taxon>
        <taxon>Erwiniaceae</taxon>
        <taxon>Pantoea</taxon>
    </lineage>
</organism>
<dbReference type="Proteomes" id="UP000192900">
    <property type="component" value="Chromosome"/>
</dbReference>
<dbReference type="RefSeq" id="WP_085070994.1">
    <property type="nucleotide sequence ID" value="NZ_CP019706.1"/>
</dbReference>
<evidence type="ECO:0000256" key="2">
    <source>
        <dbReference type="ARBA" id="ARBA00022475"/>
    </source>
</evidence>
<sequence>MSRTAILEKPAIQSWRSWLAVVALGISAFTIVTSELAPIGLLSALAQDFNQSQAGTGIIVTAYAWVAAVAALLSGALPQRVPRHMLLTGMMLVLAASCLAVAWASSFNLLLAARITGALAHGAFWALIGTVAAQLVPPARLGLATAIIFGGVSAASVASVPLANFLANVAGWRSAFIIIAVIALLTACVIACSVPPLRAAFPIGLRALSALLTQRTFLQLYLATACVITAHFAAFTWIEPLLSETLRLPAPLVSMLLLVFGLAGIVGNVLAGKLIDRHLKGLAITALIMAAAAVALLAILPLQEHPAVTGLLLLGWGTGIAVIFVGFQTWLLRLAGAAAQAASAIYVAIFNVAIGSGALAGSLLLRFTSIEGVLLTASAAILLGLLPILLLPLPTED</sequence>
<keyword evidence="5 6" id="KW-0472">Membrane</keyword>
<dbReference type="KEGG" id="palh:B1H58_13515"/>
<keyword evidence="3 6" id="KW-0812">Transmembrane</keyword>
<protein>
    <submittedName>
        <fullName evidence="8">MFS transporter</fullName>
    </submittedName>
</protein>
<proteinExistence type="predicted"/>
<dbReference type="OrthoDB" id="9812189at2"/>
<feature type="transmembrane region" description="Helical" evidence="6">
    <location>
        <begin position="218"/>
        <end position="238"/>
    </location>
</feature>
<evidence type="ECO:0000313" key="8">
    <source>
        <dbReference type="EMBL" id="ARJ42941.1"/>
    </source>
</evidence>
<feature type="transmembrane region" description="Helical" evidence="6">
    <location>
        <begin position="54"/>
        <end position="73"/>
    </location>
</feature>
<dbReference type="PROSITE" id="PS50850">
    <property type="entry name" value="MFS"/>
    <property type="match status" value="1"/>
</dbReference>
<dbReference type="InterPro" id="IPR036259">
    <property type="entry name" value="MFS_trans_sf"/>
</dbReference>
<dbReference type="PANTHER" id="PTHR43124:SF3">
    <property type="entry name" value="CHLORAMPHENICOL EFFLUX PUMP RV0191"/>
    <property type="match status" value="1"/>
</dbReference>
<name>A0A1W6B785_9GAMM</name>
<feature type="transmembrane region" description="Helical" evidence="6">
    <location>
        <begin position="111"/>
        <end position="136"/>
    </location>
</feature>
<evidence type="ECO:0000259" key="7">
    <source>
        <dbReference type="PROSITE" id="PS50850"/>
    </source>
</evidence>
<evidence type="ECO:0000256" key="4">
    <source>
        <dbReference type="ARBA" id="ARBA00022989"/>
    </source>
</evidence>
<feature type="transmembrane region" description="Helical" evidence="6">
    <location>
        <begin position="85"/>
        <end position="105"/>
    </location>
</feature>
<dbReference type="GO" id="GO:0005886">
    <property type="term" value="C:plasma membrane"/>
    <property type="evidence" value="ECO:0007669"/>
    <property type="project" value="UniProtKB-SubCell"/>
</dbReference>
<keyword evidence="9" id="KW-1185">Reference proteome</keyword>
<evidence type="ECO:0000256" key="5">
    <source>
        <dbReference type="ARBA" id="ARBA00023136"/>
    </source>
</evidence>
<feature type="transmembrane region" description="Helical" evidence="6">
    <location>
        <begin position="143"/>
        <end position="163"/>
    </location>
</feature>
<dbReference type="Pfam" id="PF07690">
    <property type="entry name" value="MFS_1"/>
    <property type="match status" value="1"/>
</dbReference>
<comment type="subcellular location">
    <subcellularLocation>
        <location evidence="1">Cell membrane</location>
        <topology evidence="1">Multi-pass membrane protein</topology>
    </subcellularLocation>
</comment>
<gene>
    <name evidence="8" type="ORF">B1H58_13515</name>
</gene>
<reference evidence="8 9" key="1">
    <citation type="submission" date="2017-02" db="EMBL/GenBank/DDBJ databases">
        <title>Complete genome sequence of the drought resistance-promoting endophyte Pantoea alhagi LTYR-11Z.</title>
        <authorList>
            <person name="Zhang L."/>
        </authorList>
    </citation>
    <scope>NUCLEOTIDE SEQUENCE [LARGE SCALE GENOMIC DNA]</scope>
    <source>
        <strain evidence="8 9">LTYR-11Z</strain>
    </source>
</reference>
<evidence type="ECO:0000256" key="1">
    <source>
        <dbReference type="ARBA" id="ARBA00004651"/>
    </source>
</evidence>
<accession>A0A1W6B785</accession>
<feature type="transmembrane region" description="Helical" evidence="6">
    <location>
        <begin position="21"/>
        <end position="42"/>
    </location>
</feature>
<feature type="domain" description="Major facilitator superfamily (MFS) profile" evidence="7">
    <location>
        <begin position="18"/>
        <end position="396"/>
    </location>
</feature>
<evidence type="ECO:0000256" key="6">
    <source>
        <dbReference type="SAM" id="Phobius"/>
    </source>
</evidence>
<dbReference type="InterPro" id="IPR011701">
    <property type="entry name" value="MFS"/>
</dbReference>
<feature type="transmembrane region" description="Helical" evidence="6">
    <location>
        <begin position="344"/>
        <end position="367"/>
    </location>
</feature>
<feature type="transmembrane region" description="Helical" evidence="6">
    <location>
        <begin position="175"/>
        <end position="197"/>
    </location>
</feature>
<feature type="transmembrane region" description="Helical" evidence="6">
    <location>
        <begin position="250"/>
        <end position="270"/>
    </location>
</feature>
<keyword evidence="4 6" id="KW-1133">Transmembrane helix</keyword>
<evidence type="ECO:0000256" key="3">
    <source>
        <dbReference type="ARBA" id="ARBA00022692"/>
    </source>
</evidence>